<keyword evidence="2" id="KW-1185">Reference proteome</keyword>
<name>A0A941HPQ5_9CLOT</name>
<organism evidence="1 2">
    <name type="scientific">Proteiniclasticum sediminis</name>
    <dbReference type="NCBI Taxonomy" id="2804028"/>
    <lineage>
        <taxon>Bacteria</taxon>
        <taxon>Bacillati</taxon>
        <taxon>Bacillota</taxon>
        <taxon>Clostridia</taxon>
        <taxon>Eubacteriales</taxon>
        <taxon>Clostridiaceae</taxon>
        <taxon>Proteiniclasticum</taxon>
    </lineage>
</organism>
<sequence length="106" mass="12235">MFDMRQLNIRYFEVTLSNGLRLSVEPPKLKVLKSISDMAKIDKESMKEESDVFEALAEAVSRALSKNKQGKKITVDFVLDTMNIDEMQELLKAYFTWVGEIRNSKN</sequence>
<dbReference type="Proteomes" id="UP000675379">
    <property type="component" value="Unassembled WGS sequence"/>
</dbReference>
<evidence type="ECO:0000313" key="2">
    <source>
        <dbReference type="Proteomes" id="UP000675379"/>
    </source>
</evidence>
<evidence type="ECO:0000313" key="1">
    <source>
        <dbReference type="EMBL" id="MBR0575681.1"/>
    </source>
</evidence>
<dbReference type="AlphaFoldDB" id="A0A941HPQ5"/>
<dbReference type="EMBL" id="JAGSCS010000004">
    <property type="protein sequence ID" value="MBR0575681.1"/>
    <property type="molecule type" value="Genomic_DNA"/>
</dbReference>
<protein>
    <submittedName>
        <fullName evidence="1">Uncharacterized protein</fullName>
    </submittedName>
</protein>
<proteinExistence type="predicted"/>
<reference evidence="1" key="1">
    <citation type="submission" date="2021-04" db="EMBL/GenBank/DDBJ databases">
        <title>Proteiniclasticum sedimins sp. nov., an obligate anaerobic bacterium isolated from anaerobic sludge.</title>
        <authorList>
            <person name="Liu J."/>
        </authorList>
    </citation>
    <scope>NUCLEOTIDE SEQUENCE</scope>
    <source>
        <strain evidence="1">BAD-10</strain>
    </source>
</reference>
<accession>A0A941HPQ5</accession>
<gene>
    <name evidence="1" type="ORF">KCG48_04915</name>
</gene>
<comment type="caution">
    <text evidence="1">The sequence shown here is derived from an EMBL/GenBank/DDBJ whole genome shotgun (WGS) entry which is preliminary data.</text>
</comment>
<dbReference type="RefSeq" id="WP_211800223.1">
    <property type="nucleotide sequence ID" value="NZ_JAGSCS010000004.1"/>
</dbReference>